<dbReference type="InterPro" id="IPR016036">
    <property type="entry name" value="Malonyl_transacylase_ACP-bd"/>
</dbReference>
<dbReference type="InterPro" id="IPR050858">
    <property type="entry name" value="Mal-CoA-ACP_Trans/PKS_FabD"/>
</dbReference>
<comment type="similarity">
    <text evidence="7">Belongs to the fabD family.</text>
</comment>
<accession>A0ABY3ZYH3</accession>
<keyword evidence="4 7" id="KW-0808">Transferase</keyword>
<dbReference type="Gene3D" id="3.40.366.10">
    <property type="entry name" value="Malonyl-Coenzyme A Acyl Carrier Protein, domain 2"/>
    <property type="match status" value="1"/>
</dbReference>
<evidence type="ECO:0000256" key="1">
    <source>
        <dbReference type="ARBA" id="ARBA00005194"/>
    </source>
</evidence>
<evidence type="ECO:0000259" key="8">
    <source>
        <dbReference type="SMART" id="SM00827"/>
    </source>
</evidence>
<dbReference type="InterPro" id="IPR004410">
    <property type="entry name" value="Malonyl_CoA-ACP_transAc_FabD"/>
</dbReference>
<dbReference type="SUPFAM" id="SSF55048">
    <property type="entry name" value="Probable ACP-binding domain of malonyl-CoA ACP transacylase"/>
    <property type="match status" value="1"/>
</dbReference>
<protein>
    <recommendedName>
        <fullName evidence="3 7">Malonyl CoA-acyl carrier protein transacylase</fullName>
        <ecNumber evidence="2 7">2.3.1.39</ecNumber>
    </recommendedName>
</protein>
<keyword evidence="5 7" id="KW-0012">Acyltransferase</keyword>
<proteinExistence type="inferred from homology"/>
<dbReference type="GO" id="GO:0004314">
    <property type="term" value="F:[acyl-carrier-protein] S-malonyltransferase activity"/>
    <property type="evidence" value="ECO:0007669"/>
    <property type="project" value="UniProtKB-EC"/>
</dbReference>
<dbReference type="InterPro" id="IPR014043">
    <property type="entry name" value="Acyl_transferase_dom"/>
</dbReference>
<comment type="catalytic activity">
    <reaction evidence="6 7">
        <text>holo-[ACP] + malonyl-CoA = malonyl-[ACP] + CoA</text>
        <dbReference type="Rhea" id="RHEA:41792"/>
        <dbReference type="Rhea" id="RHEA-COMP:9623"/>
        <dbReference type="Rhea" id="RHEA-COMP:9685"/>
        <dbReference type="ChEBI" id="CHEBI:57287"/>
        <dbReference type="ChEBI" id="CHEBI:57384"/>
        <dbReference type="ChEBI" id="CHEBI:64479"/>
        <dbReference type="ChEBI" id="CHEBI:78449"/>
        <dbReference type="EC" id="2.3.1.39"/>
    </reaction>
</comment>
<dbReference type="PANTHER" id="PTHR42681:SF1">
    <property type="entry name" value="MALONYL-COA-ACYL CARRIER PROTEIN TRANSACYLASE, MITOCHONDRIAL"/>
    <property type="match status" value="1"/>
</dbReference>
<dbReference type="EC" id="2.3.1.39" evidence="2 7"/>
<organism evidence="9 10">
    <name type="scientific">Macrococcus armenti</name>
    <dbReference type="NCBI Taxonomy" id="2875764"/>
    <lineage>
        <taxon>Bacteria</taxon>
        <taxon>Bacillati</taxon>
        <taxon>Bacillota</taxon>
        <taxon>Bacilli</taxon>
        <taxon>Bacillales</taxon>
        <taxon>Staphylococcaceae</taxon>
        <taxon>Macrococcus</taxon>
    </lineage>
</organism>
<name>A0ABY3ZYH3_9STAP</name>
<dbReference type="SMART" id="SM00827">
    <property type="entry name" value="PKS_AT"/>
    <property type="match status" value="1"/>
</dbReference>
<dbReference type="Proteomes" id="UP000830343">
    <property type="component" value="Chromosome"/>
</dbReference>
<gene>
    <name evidence="9" type="primary">fabD</name>
    <name evidence="9" type="ORF">MRZ06_04685</name>
</gene>
<evidence type="ECO:0000313" key="9">
    <source>
        <dbReference type="EMBL" id="UOB21384.1"/>
    </source>
</evidence>
<reference evidence="9" key="2">
    <citation type="submission" date="2022-04" db="EMBL/GenBank/DDBJ databases">
        <title>Antimicrobial genetic elements in methicillin-resistant Macrococcus armenti.</title>
        <authorList>
            <person name="Keller J.E."/>
            <person name="Schwendener S."/>
            <person name="Pantucek R."/>
            <person name="Perreten V."/>
        </authorList>
    </citation>
    <scope>NUCLEOTIDE SEQUENCE</scope>
    <source>
        <strain evidence="9">CCM 2609</strain>
    </source>
</reference>
<dbReference type="InterPro" id="IPR024925">
    <property type="entry name" value="Malonyl_CoA-ACP_transAc"/>
</dbReference>
<evidence type="ECO:0000256" key="2">
    <source>
        <dbReference type="ARBA" id="ARBA00013258"/>
    </source>
</evidence>
<dbReference type="RefSeq" id="WP_243366965.1">
    <property type="nucleotide sequence ID" value="NZ_CP094348.1"/>
</dbReference>
<evidence type="ECO:0000256" key="6">
    <source>
        <dbReference type="ARBA" id="ARBA00048462"/>
    </source>
</evidence>
<dbReference type="InterPro" id="IPR016035">
    <property type="entry name" value="Acyl_Trfase/lysoPLipase"/>
</dbReference>
<feature type="domain" description="Malonyl-CoA:ACP transacylase (MAT)" evidence="8">
    <location>
        <begin position="7"/>
        <end position="294"/>
    </location>
</feature>
<keyword evidence="10" id="KW-1185">Reference proteome</keyword>
<dbReference type="Gene3D" id="3.30.70.250">
    <property type="entry name" value="Malonyl-CoA ACP transacylase, ACP-binding"/>
    <property type="match status" value="1"/>
</dbReference>
<dbReference type="PIRSF" id="PIRSF000446">
    <property type="entry name" value="Mct"/>
    <property type="match status" value="1"/>
</dbReference>
<dbReference type="InterPro" id="IPR001227">
    <property type="entry name" value="Ac_transferase_dom_sf"/>
</dbReference>
<dbReference type="SUPFAM" id="SSF52151">
    <property type="entry name" value="FabD/lysophospholipase-like"/>
    <property type="match status" value="1"/>
</dbReference>
<dbReference type="Pfam" id="PF00698">
    <property type="entry name" value="Acyl_transf_1"/>
    <property type="match status" value="1"/>
</dbReference>
<dbReference type="NCBIfam" id="TIGR00128">
    <property type="entry name" value="fabD"/>
    <property type="match status" value="1"/>
</dbReference>
<evidence type="ECO:0000256" key="7">
    <source>
        <dbReference type="PIRNR" id="PIRNR000446"/>
    </source>
</evidence>
<evidence type="ECO:0000313" key="10">
    <source>
        <dbReference type="Proteomes" id="UP000830343"/>
    </source>
</evidence>
<dbReference type="EMBL" id="CP094348">
    <property type="protein sequence ID" value="UOB21384.1"/>
    <property type="molecule type" value="Genomic_DNA"/>
</dbReference>
<evidence type="ECO:0000256" key="4">
    <source>
        <dbReference type="ARBA" id="ARBA00022679"/>
    </source>
</evidence>
<sequence>MSKRALIFPGQGSQFVGMTEDFNESAQATLKEMNSLLNIDLLSMMHHDERINETTYTQPAILMHSIALFEQYKGKFDYCLGHSLGEFSALVAAGVITKEAAVQIVYKRGQLMNEAYPNGIGKMAAIMGTKREVIEEACAAISNHEQILNIANINGPGQIVVSGHSEAIDALIEQKQALGLKKVIPLNVSGPFHSELMKVIERDFENFINQFEFSDAVVPVIQNVTATPVTDADEIKENLIKQLYSPVEFTNSIQYLIDNGVTEFVEVGPKNVLTSLVKKINRDVNTINIATTNDLSEV</sequence>
<dbReference type="PANTHER" id="PTHR42681">
    <property type="entry name" value="MALONYL-COA-ACYL CARRIER PROTEIN TRANSACYLASE, MITOCHONDRIAL"/>
    <property type="match status" value="1"/>
</dbReference>
<reference evidence="9" key="1">
    <citation type="submission" date="2022-03" db="EMBL/GenBank/DDBJ databases">
        <authorList>
            <person name="Vrbovska V."/>
            <person name="Kovarovic V."/>
            <person name="Botka T."/>
            <person name="Pantucek R."/>
        </authorList>
    </citation>
    <scope>NUCLEOTIDE SEQUENCE</scope>
    <source>
        <strain evidence="9">CCM 2609</strain>
    </source>
</reference>
<evidence type="ECO:0000256" key="3">
    <source>
        <dbReference type="ARBA" id="ARBA00018953"/>
    </source>
</evidence>
<comment type="pathway">
    <text evidence="1">Lipid metabolism; fatty acid biosynthesis.</text>
</comment>
<evidence type="ECO:0000256" key="5">
    <source>
        <dbReference type="ARBA" id="ARBA00023315"/>
    </source>
</evidence>